<evidence type="ECO:0000256" key="5">
    <source>
        <dbReference type="ARBA" id="ARBA00022741"/>
    </source>
</evidence>
<feature type="binding site" evidence="12">
    <location>
        <position position="340"/>
    </location>
    <ligand>
        <name>ATP</name>
        <dbReference type="ChEBI" id="CHEBI:30616"/>
    </ligand>
</feature>
<dbReference type="Gene3D" id="3.40.1110.10">
    <property type="entry name" value="Calcium-transporting ATPase, cytoplasmic domain N"/>
    <property type="match status" value="1"/>
</dbReference>
<dbReference type="NCBIfam" id="TIGR01494">
    <property type="entry name" value="ATPase_P-type"/>
    <property type="match status" value="1"/>
</dbReference>
<evidence type="ECO:0000256" key="2">
    <source>
        <dbReference type="ARBA" id="ARBA00008109"/>
    </source>
</evidence>
<evidence type="ECO:0000256" key="8">
    <source>
        <dbReference type="ARBA" id="ARBA00022967"/>
    </source>
</evidence>
<keyword evidence="10 14" id="KW-0472">Membrane</keyword>
<feature type="binding site" evidence="12">
    <location>
        <position position="140"/>
    </location>
    <ligand>
        <name>ATP</name>
        <dbReference type="ChEBI" id="CHEBI:30616"/>
    </ligand>
</feature>
<feature type="transmembrane region" description="Helical" evidence="14">
    <location>
        <begin position="537"/>
        <end position="560"/>
    </location>
</feature>
<name>A0A7S4QNF9_9DINO</name>
<dbReference type="EMBL" id="HBNR01033834">
    <property type="protein sequence ID" value="CAE4588956.1"/>
    <property type="molecule type" value="Transcribed_RNA"/>
</dbReference>
<comment type="similarity">
    <text evidence="2 14">Belongs to the cation transport ATPase (P-type) (TC 3.A.3) family. Type IV subfamily.</text>
</comment>
<comment type="subcellular location">
    <subcellularLocation>
        <location evidence="1 14">Membrane</location>
        <topology evidence="1 14">Multi-pass membrane protein</topology>
    </subcellularLocation>
</comment>
<evidence type="ECO:0000256" key="12">
    <source>
        <dbReference type="PIRSR" id="PIRSR606539-2"/>
    </source>
</evidence>
<feature type="binding site" evidence="12">
    <location>
        <position position="453"/>
    </location>
    <ligand>
        <name>ATP</name>
        <dbReference type="ChEBI" id="CHEBI:30616"/>
    </ligand>
</feature>
<evidence type="ECO:0000256" key="10">
    <source>
        <dbReference type="ARBA" id="ARBA00023136"/>
    </source>
</evidence>
<feature type="binding site" evidence="12">
    <location>
        <position position="429"/>
    </location>
    <ligand>
        <name>ATP</name>
        <dbReference type="ChEBI" id="CHEBI:30616"/>
    </ligand>
</feature>
<dbReference type="InterPro" id="IPR036412">
    <property type="entry name" value="HAD-like_sf"/>
</dbReference>
<feature type="binding site" evidence="12">
    <location>
        <position position="204"/>
    </location>
    <ligand>
        <name>ATP</name>
        <dbReference type="ChEBI" id="CHEBI:30616"/>
    </ligand>
</feature>
<evidence type="ECO:0000256" key="14">
    <source>
        <dbReference type="RuleBase" id="RU362033"/>
    </source>
</evidence>
<evidence type="ECO:0000256" key="13">
    <source>
        <dbReference type="PIRSR" id="PIRSR606539-3"/>
    </source>
</evidence>
<dbReference type="GO" id="GO:0005886">
    <property type="term" value="C:plasma membrane"/>
    <property type="evidence" value="ECO:0007669"/>
    <property type="project" value="TreeGrafter"/>
</dbReference>
<dbReference type="GO" id="GO:0000287">
    <property type="term" value="F:magnesium ion binding"/>
    <property type="evidence" value="ECO:0007669"/>
    <property type="project" value="UniProtKB-UniRule"/>
</dbReference>
<feature type="binding site" evidence="12">
    <location>
        <position position="341"/>
    </location>
    <ligand>
        <name>ATP</name>
        <dbReference type="ChEBI" id="CHEBI:30616"/>
    </ligand>
</feature>
<organism evidence="16">
    <name type="scientific">Alexandrium monilatum</name>
    <dbReference type="NCBI Taxonomy" id="311494"/>
    <lineage>
        <taxon>Eukaryota</taxon>
        <taxon>Sar</taxon>
        <taxon>Alveolata</taxon>
        <taxon>Dinophyceae</taxon>
        <taxon>Gonyaulacales</taxon>
        <taxon>Pyrocystaceae</taxon>
        <taxon>Alexandrium</taxon>
    </lineage>
</organism>
<keyword evidence="7 13" id="KW-0460">Magnesium</keyword>
<feature type="transmembrane region" description="Helical" evidence="14">
    <location>
        <begin position="688"/>
        <end position="707"/>
    </location>
</feature>
<keyword evidence="8 14" id="KW-1278">Translocase</keyword>
<dbReference type="PANTHER" id="PTHR24092">
    <property type="entry name" value="PROBABLE PHOSPHOLIPID-TRANSPORTING ATPASE"/>
    <property type="match status" value="1"/>
</dbReference>
<feature type="binding site" evidence="12">
    <location>
        <position position="257"/>
    </location>
    <ligand>
        <name>ATP</name>
        <dbReference type="ChEBI" id="CHEBI:30616"/>
    </ligand>
</feature>
<dbReference type="InterPro" id="IPR023299">
    <property type="entry name" value="ATPase_P-typ_cyto_dom_N"/>
</dbReference>
<feature type="binding site" evidence="12">
    <location>
        <position position="227"/>
    </location>
    <ligand>
        <name>ATP</name>
        <dbReference type="ChEBI" id="CHEBI:30616"/>
    </ligand>
</feature>
<dbReference type="GO" id="GO:0140326">
    <property type="term" value="F:ATPase-coupled intramembrane lipid transporter activity"/>
    <property type="evidence" value="ECO:0007669"/>
    <property type="project" value="UniProtKB-EC"/>
</dbReference>
<evidence type="ECO:0000313" key="16">
    <source>
        <dbReference type="EMBL" id="CAE4588956.1"/>
    </source>
</evidence>
<feature type="binding site" evidence="12">
    <location>
        <position position="454"/>
    </location>
    <ligand>
        <name>ATP</name>
        <dbReference type="ChEBI" id="CHEBI:30616"/>
    </ligand>
</feature>
<feature type="binding site" evidence="13">
    <location>
        <position position="454"/>
    </location>
    <ligand>
        <name>Mg(2+)</name>
        <dbReference type="ChEBI" id="CHEBI:18420"/>
    </ligand>
</feature>
<dbReference type="Gene3D" id="3.40.50.1000">
    <property type="entry name" value="HAD superfamily/HAD-like"/>
    <property type="match status" value="1"/>
</dbReference>
<feature type="transmembrane region" description="Helical" evidence="14">
    <location>
        <begin position="587"/>
        <end position="609"/>
    </location>
</feature>
<comment type="cofactor">
    <cofactor evidence="13">
        <name>Mg(2+)</name>
        <dbReference type="ChEBI" id="CHEBI:18420"/>
    </cofactor>
</comment>
<feature type="binding site" evidence="12">
    <location>
        <position position="342"/>
    </location>
    <ligand>
        <name>ATP</name>
        <dbReference type="ChEBI" id="CHEBI:30616"/>
    </ligand>
</feature>
<gene>
    <name evidence="16" type="ORF">AMON00008_LOCUS23213</name>
</gene>
<protein>
    <recommendedName>
        <fullName evidence="14">Phospholipid-transporting ATPase</fullName>
        <ecNumber evidence="14">7.6.2.1</ecNumber>
    </recommendedName>
</protein>
<evidence type="ECO:0000256" key="6">
    <source>
        <dbReference type="ARBA" id="ARBA00022840"/>
    </source>
</evidence>
<evidence type="ECO:0000256" key="7">
    <source>
        <dbReference type="ARBA" id="ARBA00022842"/>
    </source>
</evidence>
<dbReference type="FunFam" id="3.40.50.1000:FF:000014">
    <property type="entry name" value="Phospholipid-transporting ATPase"/>
    <property type="match status" value="1"/>
</dbReference>
<feature type="binding site" evidence="12">
    <location>
        <position position="423"/>
    </location>
    <ligand>
        <name>ATP</name>
        <dbReference type="ChEBI" id="CHEBI:30616"/>
    </ligand>
</feature>
<feature type="domain" description="P-type ATPase C-terminal" evidence="15">
    <location>
        <begin position="478"/>
        <end position="701"/>
    </location>
</feature>
<dbReference type="NCBIfam" id="TIGR01652">
    <property type="entry name" value="ATPase-Plipid"/>
    <property type="match status" value="1"/>
</dbReference>
<dbReference type="InterPro" id="IPR001757">
    <property type="entry name" value="P_typ_ATPase"/>
</dbReference>
<dbReference type="SUPFAM" id="SSF81665">
    <property type="entry name" value="Calcium ATPase, transmembrane domain M"/>
    <property type="match status" value="1"/>
</dbReference>
<dbReference type="InterPro" id="IPR006539">
    <property type="entry name" value="P-type_ATPase_IV"/>
</dbReference>
<feature type="binding site" evidence="13">
    <location>
        <position position="450"/>
    </location>
    <ligand>
        <name>Mg(2+)</name>
        <dbReference type="ChEBI" id="CHEBI:18420"/>
    </ligand>
</feature>
<dbReference type="SUPFAM" id="SSF81660">
    <property type="entry name" value="Metal cation-transporting ATPase, ATP-binding domain N"/>
    <property type="match status" value="1"/>
</dbReference>
<evidence type="ECO:0000256" key="4">
    <source>
        <dbReference type="ARBA" id="ARBA00022723"/>
    </source>
</evidence>
<dbReference type="InterPro" id="IPR023214">
    <property type="entry name" value="HAD_sf"/>
</dbReference>
<dbReference type="Pfam" id="PF16212">
    <property type="entry name" value="PhoLip_ATPase_C"/>
    <property type="match status" value="1"/>
</dbReference>
<comment type="catalytic activity">
    <reaction evidence="11 14">
        <text>ATP + H2O + phospholipidSide 1 = ADP + phosphate + phospholipidSide 2.</text>
        <dbReference type="EC" id="7.6.2.1"/>
    </reaction>
</comment>
<evidence type="ECO:0000256" key="3">
    <source>
        <dbReference type="ARBA" id="ARBA00022692"/>
    </source>
</evidence>
<dbReference type="EC" id="7.6.2.1" evidence="14"/>
<dbReference type="GO" id="GO:0016887">
    <property type="term" value="F:ATP hydrolysis activity"/>
    <property type="evidence" value="ECO:0007669"/>
    <property type="project" value="InterPro"/>
</dbReference>
<evidence type="ECO:0000256" key="11">
    <source>
        <dbReference type="ARBA" id="ARBA00034036"/>
    </source>
</evidence>
<evidence type="ECO:0000259" key="15">
    <source>
        <dbReference type="Pfam" id="PF16212"/>
    </source>
</evidence>
<dbReference type="SUPFAM" id="SSF56784">
    <property type="entry name" value="HAD-like"/>
    <property type="match status" value="1"/>
</dbReference>
<evidence type="ECO:0000256" key="9">
    <source>
        <dbReference type="ARBA" id="ARBA00022989"/>
    </source>
</evidence>
<keyword evidence="9 14" id="KW-1133">Transmembrane helix</keyword>
<feature type="transmembrane region" description="Helical" evidence="14">
    <location>
        <begin position="649"/>
        <end position="672"/>
    </location>
</feature>
<dbReference type="GO" id="GO:0045332">
    <property type="term" value="P:phospholipid translocation"/>
    <property type="evidence" value="ECO:0007669"/>
    <property type="project" value="TreeGrafter"/>
</dbReference>
<feature type="transmembrane region" description="Helical" evidence="14">
    <location>
        <begin position="621"/>
        <end position="642"/>
    </location>
</feature>
<proteinExistence type="inferred from homology"/>
<dbReference type="InterPro" id="IPR023298">
    <property type="entry name" value="ATPase_P-typ_TM_dom_sf"/>
</dbReference>
<evidence type="ECO:0000256" key="1">
    <source>
        <dbReference type="ARBA" id="ARBA00004141"/>
    </source>
</evidence>
<keyword evidence="6 12" id="KW-0067">ATP-binding</keyword>
<keyword evidence="3 14" id="KW-0812">Transmembrane</keyword>
<feature type="transmembrane region" description="Helical" evidence="14">
    <location>
        <begin position="512"/>
        <end position="531"/>
    </location>
</feature>
<dbReference type="InterPro" id="IPR032630">
    <property type="entry name" value="P_typ_ATPase_c"/>
</dbReference>
<sequence length="803" mass="87642">MTQNVMEYKACSIAGRIYGLEEEEEEFPKAPPTASSAAAGVSVLQSLKEDVEEGRAGQHDNDVQQAIGKVPHVCFRADAFRRDLGATEDVGRQAALASFLLCHALCHTVEVEGGEGSNLRGSRLSRIGTAPLYNGSSPDELALVYMAYAMGLQFVRFAEGRAVLRVRDAALSSALEAACGGPRSQSNGAKSAILDVEVLDVCEFDNNRKRSSIVVRYPDGQLVLLLKGADTSVLPYVRTGVGKCEEHLSYFAQRGLRTLCLASCYLSQDEYAAWHDRYAQAQALVSSDRAEQVQLMADELETGRPLDLLGATAIEDRLQDNVPETIEQLRAAGICVWVLTGDKVETAISIALSCRLLTPEMENILIEDPSPEAVDRDLAYALRCESPALTVAGAALSTALASEDRQLRFLEAAVRCRSVVCCRVSPKQKADVVQLVKVHKAESTTLSIGDGANDVSMIVAAHVGVGISGKEGAQAAYTADFAISEFRYLRRLLFVHGRESYRRMSVVIAYNFYKNMLLVTPTLLFAPLSGFTGQNVFFPWLCQLYNVLYTHVAVCVYGIFDRQRADLDDLEVDSREYARRQFSPPRAFAWIFASWLQATVIYTVAAVVFDGGYLEGGQGLADLNSIGFIRFLWVVLCANITMAMRHTSWLFGIMVPAYAVNIGAAFVSVWAIDRAVVLDLLGANLPRFLLATVLVIITSTLIGEAVIRNSAAFEVLSCKPKREALQSSGQPLGTLQTRSSVTEVEMVDIASMTFENVTSITPSEPDKEPPLGSKRSSLGYAFAQECVLERRFSHTTSRQSLTS</sequence>
<dbReference type="GO" id="GO:0005524">
    <property type="term" value="F:ATP binding"/>
    <property type="evidence" value="ECO:0007669"/>
    <property type="project" value="UniProtKB-UniRule"/>
</dbReference>
<keyword evidence="5 12" id="KW-0547">Nucleotide-binding</keyword>
<keyword evidence="4 13" id="KW-0479">Metal-binding</keyword>
<accession>A0A7S4QNF9</accession>
<reference evidence="16" key="1">
    <citation type="submission" date="2021-01" db="EMBL/GenBank/DDBJ databases">
        <authorList>
            <person name="Corre E."/>
            <person name="Pelletier E."/>
            <person name="Niang G."/>
            <person name="Scheremetjew M."/>
            <person name="Finn R."/>
            <person name="Kale V."/>
            <person name="Holt S."/>
            <person name="Cochrane G."/>
            <person name="Meng A."/>
            <person name="Brown T."/>
            <person name="Cohen L."/>
        </authorList>
    </citation>
    <scope>NUCLEOTIDE SEQUENCE</scope>
    <source>
        <strain evidence="16">CCMP3105</strain>
    </source>
</reference>
<dbReference type="AlphaFoldDB" id="A0A7S4QNF9"/>